<dbReference type="Proteomes" id="UP000317238">
    <property type="component" value="Unassembled WGS sequence"/>
</dbReference>
<keyword evidence="2" id="KW-1185">Reference proteome</keyword>
<dbReference type="AlphaFoldDB" id="A0A5C5Y2A8"/>
<dbReference type="RefSeq" id="WP_146438808.1">
    <property type="nucleotide sequence ID" value="NZ_SJPL01000001.1"/>
</dbReference>
<accession>A0A5C5Y2A8</accession>
<evidence type="ECO:0000313" key="2">
    <source>
        <dbReference type="Proteomes" id="UP000317238"/>
    </source>
</evidence>
<reference evidence="1 2" key="1">
    <citation type="submission" date="2019-02" db="EMBL/GenBank/DDBJ databases">
        <title>Deep-cultivation of Planctomycetes and their phenomic and genomic characterization uncovers novel biology.</title>
        <authorList>
            <person name="Wiegand S."/>
            <person name="Jogler M."/>
            <person name="Boedeker C."/>
            <person name="Pinto D."/>
            <person name="Vollmers J."/>
            <person name="Rivas-Marin E."/>
            <person name="Kohn T."/>
            <person name="Peeters S.H."/>
            <person name="Heuer A."/>
            <person name="Rast P."/>
            <person name="Oberbeckmann S."/>
            <person name="Bunk B."/>
            <person name="Jeske O."/>
            <person name="Meyerdierks A."/>
            <person name="Storesund J.E."/>
            <person name="Kallscheuer N."/>
            <person name="Luecker S."/>
            <person name="Lage O.M."/>
            <person name="Pohl T."/>
            <person name="Merkel B.J."/>
            <person name="Hornburger P."/>
            <person name="Mueller R.-W."/>
            <person name="Bruemmer F."/>
            <person name="Labrenz M."/>
            <person name="Spormann A.M."/>
            <person name="Op Den Camp H."/>
            <person name="Overmann J."/>
            <person name="Amann R."/>
            <person name="Jetten M.S.M."/>
            <person name="Mascher T."/>
            <person name="Medema M.H."/>
            <person name="Devos D.P."/>
            <person name="Kaster A.-K."/>
            <person name="Ovreas L."/>
            <person name="Rohde M."/>
            <person name="Galperin M.Y."/>
            <person name="Jogler C."/>
        </authorList>
    </citation>
    <scope>NUCLEOTIDE SEQUENCE [LARGE SCALE GENOMIC DNA]</scope>
    <source>
        <strain evidence="1 2">Pan14r</strain>
    </source>
</reference>
<dbReference type="EMBL" id="SJPL01000001">
    <property type="protein sequence ID" value="TWT69344.1"/>
    <property type="molecule type" value="Genomic_DNA"/>
</dbReference>
<name>A0A5C5Y2A8_9PLAN</name>
<gene>
    <name evidence="1" type="ORF">Pan14r_16300</name>
</gene>
<protein>
    <submittedName>
        <fullName evidence="1">Uncharacterized protein</fullName>
    </submittedName>
</protein>
<proteinExistence type="predicted"/>
<sequence>MAKYKPEAEGALYSKRRDVPLDEAGAGQIVDAFNATMDGQYFESVKQNALKVLVEQFDERIELCTESGLAVINGERVGWSRESSELVRDAFDLLQRVWSIQHEKERLLSLKPISEKSLTRLLTLCAELGQRNERLLLCNGGIESMVDSQSRSEAGLPEREQEFSDDDIKSAWDKACSRYQTGRVKTKRLECAARIVGCSKKTIERRLKKILK</sequence>
<evidence type="ECO:0000313" key="1">
    <source>
        <dbReference type="EMBL" id="TWT69344.1"/>
    </source>
</evidence>
<organism evidence="1 2">
    <name type="scientific">Crateriforma conspicua</name>
    <dbReference type="NCBI Taxonomy" id="2527996"/>
    <lineage>
        <taxon>Bacteria</taxon>
        <taxon>Pseudomonadati</taxon>
        <taxon>Planctomycetota</taxon>
        <taxon>Planctomycetia</taxon>
        <taxon>Planctomycetales</taxon>
        <taxon>Planctomycetaceae</taxon>
        <taxon>Crateriforma</taxon>
    </lineage>
</organism>
<comment type="caution">
    <text evidence="1">The sequence shown here is derived from an EMBL/GenBank/DDBJ whole genome shotgun (WGS) entry which is preliminary data.</text>
</comment>